<keyword evidence="4" id="KW-0805">Transcription regulation</keyword>
<dbReference type="GO" id="GO:0000976">
    <property type="term" value="F:transcription cis-regulatory region binding"/>
    <property type="evidence" value="ECO:0007669"/>
    <property type="project" value="TreeGrafter"/>
</dbReference>
<dbReference type="PANTHER" id="PTHR31845:SF21">
    <property type="entry name" value="REGULATORY PROTEIN LEU3"/>
    <property type="match status" value="1"/>
</dbReference>
<dbReference type="InterPro" id="IPR001138">
    <property type="entry name" value="Zn2Cys6_DnaBD"/>
</dbReference>
<keyword evidence="10" id="KW-1185">Reference proteome</keyword>
<dbReference type="PANTHER" id="PTHR31845">
    <property type="entry name" value="FINGER DOMAIN PROTEIN, PUTATIVE-RELATED"/>
    <property type="match status" value="1"/>
</dbReference>
<dbReference type="GO" id="GO:0009893">
    <property type="term" value="P:positive regulation of metabolic process"/>
    <property type="evidence" value="ECO:0007669"/>
    <property type="project" value="UniProtKB-ARBA"/>
</dbReference>
<keyword evidence="6" id="KW-0804">Transcription</keyword>
<evidence type="ECO:0000313" key="10">
    <source>
        <dbReference type="Proteomes" id="UP000247810"/>
    </source>
</evidence>
<dbReference type="VEuPathDB" id="FungiDB:BO71DRAFT_440989"/>
<dbReference type="Proteomes" id="UP000247810">
    <property type="component" value="Unassembled WGS sequence"/>
</dbReference>
<evidence type="ECO:0000256" key="2">
    <source>
        <dbReference type="ARBA" id="ARBA00022723"/>
    </source>
</evidence>
<dbReference type="CDD" id="cd12148">
    <property type="entry name" value="fungal_TF_MHR"/>
    <property type="match status" value="1"/>
</dbReference>
<dbReference type="STRING" id="1448320.A0A319DT49"/>
<evidence type="ECO:0000256" key="1">
    <source>
        <dbReference type="ARBA" id="ARBA00004123"/>
    </source>
</evidence>
<proteinExistence type="predicted"/>
<sequence>MPVYRSAFRGRACVECRQQKLRCDAHLDPSNHCSRCRRVGVSCEMSDTFYRRPRKTKAQMQREIEDLRHQARMSHGAEDAAHQIMLPSPLPQTSSLPEHTHTLVHRPEAPLTPRADTLSQALDDVEFEPHKIEDCFSLFFKHYFPTLPILDRRDDSPNWYYNYSPLLFWTVVSIGSRKYSQDPTMLETLGPRVASLAMQSIAKAHNYIALIQSLLLLCTWPFPMDTMVSDPCPSWAGLAMQLAVQHGLHFFERKQDFTTKIAQSPTRDGFRALLWSYCKIVCQMTNICNGLQPATVTDAFTSPKLQQRDAIDVLGPSVFWAQRLQAVLTDGTSTLMREVYPVGNSSLSTIIDGFDDTIVQIGHEADSHISSLLVSGARLHIRSFHFYENDGLLRRARLIGMYDLACSFIEAVASADQATDYALYSSESVYRTLNMAASAILRVTWSDLRDQVDSTVGERAYFSCIHILKRRMIRNNDLNGRTAGVLTQLWRSPQTFKRKDGSYNSLAVRIRTRGSIGIFYDCFWCWAREFNGQTDPYFEQSGDRTTAAMPTDLQEDDIVDESLLGDVEQLLPFLGAFLPDSDFSIGLQIPPVP</sequence>
<dbReference type="PROSITE" id="PS50048">
    <property type="entry name" value="ZN2_CY6_FUNGAL_2"/>
    <property type="match status" value="1"/>
</dbReference>
<evidence type="ECO:0000256" key="3">
    <source>
        <dbReference type="ARBA" id="ARBA00022833"/>
    </source>
</evidence>
<evidence type="ECO:0000259" key="8">
    <source>
        <dbReference type="PROSITE" id="PS50048"/>
    </source>
</evidence>
<keyword evidence="7" id="KW-0539">Nucleus</keyword>
<reference evidence="9 10" key="1">
    <citation type="submission" date="2018-02" db="EMBL/GenBank/DDBJ databases">
        <title>The genomes of Aspergillus section Nigri reveals drivers in fungal speciation.</title>
        <authorList>
            <consortium name="DOE Joint Genome Institute"/>
            <person name="Vesth T.C."/>
            <person name="Nybo J."/>
            <person name="Theobald S."/>
            <person name="Brandl J."/>
            <person name="Frisvad J.C."/>
            <person name="Nielsen K.F."/>
            <person name="Lyhne E.K."/>
            <person name="Kogle M.E."/>
            <person name="Kuo A."/>
            <person name="Riley R."/>
            <person name="Clum A."/>
            <person name="Nolan M."/>
            <person name="Lipzen A."/>
            <person name="Salamov A."/>
            <person name="Henrissat B."/>
            <person name="Wiebenga A."/>
            <person name="De vries R.P."/>
            <person name="Grigoriev I.V."/>
            <person name="Mortensen U.H."/>
            <person name="Andersen M.R."/>
            <person name="Baker S.E."/>
        </authorList>
    </citation>
    <scope>NUCLEOTIDE SEQUENCE [LARGE SCALE GENOMIC DNA]</scope>
    <source>
        <strain evidence="9 10">CBS 707.79</strain>
    </source>
</reference>
<dbReference type="GO" id="GO:0006351">
    <property type="term" value="P:DNA-templated transcription"/>
    <property type="evidence" value="ECO:0007669"/>
    <property type="project" value="InterPro"/>
</dbReference>
<dbReference type="CDD" id="cd00067">
    <property type="entry name" value="GAL4"/>
    <property type="match status" value="1"/>
</dbReference>
<accession>A0A319DT49</accession>
<dbReference type="OrthoDB" id="3163292at2759"/>
<dbReference type="EMBL" id="KZ825870">
    <property type="protein sequence ID" value="PYH94483.1"/>
    <property type="molecule type" value="Genomic_DNA"/>
</dbReference>
<evidence type="ECO:0000256" key="7">
    <source>
        <dbReference type="ARBA" id="ARBA00023242"/>
    </source>
</evidence>
<evidence type="ECO:0000313" key="9">
    <source>
        <dbReference type="EMBL" id="PYH94483.1"/>
    </source>
</evidence>
<gene>
    <name evidence="9" type="ORF">BO71DRAFT_440989</name>
</gene>
<dbReference type="GO" id="GO:0008270">
    <property type="term" value="F:zinc ion binding"/>
    <property type="evidence" value="ECO:0007669"/>
    <property type="project" value="InterPro"/>
</dbReference>
<dbReference type="SMART" id="SM00066">
    <property type="entry name" value="GAL4"/>
    <property type="match status" value="1"/>
</dbReference>
<dbReference type="SUPFAM" id="SSF57701">
    <property type="entry name" value="Zn2/Cys6 DNA-binding domain"/>
    <property type="match status" value="1"/>
</dbReference>
<protein>
    <recommendedName>
        <fullName evidence="8">Zn(2)-C6 fungal-type domain-containing protein</fullName>
    </recommendedName>
</protein>
<dbReference type="InterPro" id="IPR051089">
    <property type="entry name" value="prtT"/>
</dbReference>
<dbReference type="Gene3D" id="4.10.240.10">
    <property type="entry name" value="Zn(2)-C6 fungal-type DNA-binding domain"/>
    <property type="match status" value="1"/>
</dbReference>
<dbReference type="GO" id="GO:0005634">
    <property type="term" value="C:nucleus"/>
    <property type="evidence" value="ECO:0007669"/>
    <property type="project" value="UniProtKB-SubCell"/>
</dbReference>
<evidence type="ECO:0000256" key="6">
    <source>
        <dbReference type="ARBA" id="ARBA00023163"/>
    </source>
</evidence>
<dbReference type="InterPro" id="IPR036864">
    <property type="entry name" value="Zn2-C6_fun-type_DNA-bd_sf"/>
</dbReference>
<comment type="subcellular location">
    <subcellularLocation>
        <location evidence="1">Nucleus</location>
    </subcellularLocation>
</comment>
<keyword evidence="3" id="KW-0862">Zinc</keyword>
<dbReference type="AlphaFoldDB" id="A0A319DT49"/>
<dbReference type="InterPro" id="IPR007219">
    <property type="entry name" value="XnlR_reg_dom"/>
</dbReference>
<evidence type="ECO:0000256" key="5">
    <source>
        <dbReference type="ARBA" id="ARBA00023125"/>
    </source>
</evidence>
<dbReference type="PROSITE" id="PS00463">
    <property type="entry name" value="ZN2_CY6_FUNGAL_1"/>
    <property type="match status" value="1"/>
</dbReference>
<dbReference type="Pfam" id="PF04082">
    <property type="entry name" value="Fungal_trans"/>
    <property type="match status" value="1"/>
</dbReference>
<keyword evidence="2" id="KW-0479">Metal-binding</keyword>
<name>A0A319DT49_9EURO</name>
<organism evidence="9 10">
    <name type="scientific">Aspergillus ellipticus CBS 707.79</name>
    <dbReference type="NCBI Taxonomy" id="1448320"/>
    <lineage>
        <taxon>Eukaryota</taxon>
        <taxon>Fungi</taxon>
        <taxon>Dikarya</taxon>
        <taxon>Ascomycota</taxon>
        <taxon>Pezizomycotina</taxon>
        <taxon>Eurotiomycetes</taxon>
        <taxon>Eurotiomycetidae</taxon>
        <taxon>Eurotiales</taxon>
        <taxon>Aspergillaceae</taxon>
        <taxon>Aspergillus</taxon>
        <taxon>Aspergillus subgen. Circumdati</taxon>
    </lineage>
</organism>
<dbReference type="GO" id="GO:0000981">
    <property type="term" value="F:DNA-binding transcription factor activity, RNA polymerase II-specific"/>
    <property type="evidence" value="ECO:0007669"/>
    <property type="project" value="InterPro"/>
</dbReference>
<dbReference type="Pfam" id="PF00172">
    <property type="entry name" value="Zn_clus"/>
    <property type="match status" value="1"/>
</dbReference>
<keyword evidence="5" id="KW-0238">DNA-binding</keyword>
<feature type="domain" description="Zn(2)-C6 fungal-type" evidence="8">
    <location>
        <begin position="12"/>
        <end position="45"/>
    </location>
</feature>
<evidence type="ECO:0000256" key="4">
    <source>
        <dbReference type="ARBA" id="ARBA00023015"/>
    </source>
</evidence>